<proteinExistence type="predicted"/>
<name>A0A5C6QA41_9GAMM</name>
<evidence type="ECO:0000313" key="1">
    <source>
        <dbReference type="EMBL" id="TWX65522.1"/>
    </source>
</evidence>
<keyword evidence="2" id="KW-1185">Reference proteome</keyword>
<reference evidence="1 2" key="1">
    <citation type="submission" date="2019-07" db="EMBL/GenBank/DDBJ databases">
        <title>Genomes of sea-ice associated Colwellia species.</title>
        <authorList>
            <person name="Bowman J.P."/>
        </authorList>
    </citation>
    <scope>NUCLEOTIDE SEQUENCE [LARGE SCALE GENOMIC DNA]</scope>
    <source>
        <strain evidence="1 2">ACAM 459</strain>
    </source>
</reference>
<organism evidence="1 2">
    <name type="scientific">Colwellia demingiae</name>
    <dbReference type="NCBI Taxonomy" id="89401"/>
    <lineage>
        <taxon>Bacteria</taxon>
        <taxon>Pseudomonadati</taxon>
        <taxon>Pseudomonadota</taxon>
        <taxon>Gammaproteobacteria</taxon>
        <taxon>Alteromonadales</taxon>
        <taxon>Colwelliaceae</taxon>
        <taxon>Colwellia</taxon>
    </lineage>
</organism>
<dbReference type="AlphaFoldDB" id="A0A5C6QA41"/>
<comment type="caution">
    <text evidence="1">The sequence shown here is derived from an EMBL/GenBank/DDBJ whole genome shotgun (WGS) entry which is preliminary data.</text>
</comment>
<protein>
    <submittedName>
        <fullName evidence="1">Uncharacterized protein</fullName>
    </submittedName>
</protein>
<gene>
    <name evidence="1" type="ORF">ESZ36_17095</name>
</gene>
<accession>A0A5C6QA41</accession>
<dbReference type="RefSeq" id="WP_146790125.1">
    <property type="nucleotide sequence ID" value="NZ_VOLT01000010.1"/>
</dbReference>
<dbReference type="Proteomes" id="UP000321822">
    <property type="component" value="Unassembled WGS sequence"/>
</dbReference>
<evidence type="ECO:0000313" key="2">
    <source>
        <dbReference type="Proteomes" id="UP000321822"/>
    </source>
</evidence>
<sequence length="62" mass="6818">MTTVVVKKVKTDIEALSEKTILLENGFTIAYETATEMTYIDSTLHAGSDDEFEGGYIIVGEK</sequence>
<dbReference type="EMBL" id="VOLT01000010">
    <property type="protein sequence ID" value="TWX65522.1"/>
    <property type="molecule type" value="Genomic_DNA"/>
</dbReference>